<evidence type="ECO:0000259" key="17">
    <source>
        <dbReference type="PROSITE" id="PS50106"/>
    </source>
</evidence>
<feature type="region of interest" description="Disordered" evidence="14">
    <location>
        <begin position="1499"/>
        <end position="1630"/>
    </location>
</feature>
<dbReference type="CDD" id="cd06733">
    <property type="entry name" value="PDZ3_MAGI-1_3-like"/>
    <property type="match status" value="1"/>
</dbReference>
<evidence type="ECO:0000256" key="5">
    <source>
        <dbReference type="ARBA" id="ARBA00022737"/>
    </source>
</evidence>
<keyword evidence="8" id="KW-0965">Cell junction</keyword>
<feature type="compositionally biased region" description="Basic and acidic residues" evidence="14">
    <location>
        <begin position="1616"/>
        <end position="1630"/>
    </location>
</feature>
<evidence type="ECO:0000256" key="9">
    <source>
        <dbReference type="ARBA" id="ARBA00023136"/>
    </source>
</evidence>
<feature type="compositionally biased region" description="Basic residues" evidence="14">
    <location>
        <begin position="1355"/>
        <end position="1411"/>
    </location>
</feature>
<feature type="compositionally biased region" description="Polar residues" evidence="14">
    <location>
        <begin position="214"/>
        <end position="224"/>
    </location>
</feature>
<feature type="compositionally biased region" description="Low complexity" evidence="14">
    <location>
        <begin position="1093"/>
        <end position="1102"/>
    </location>
</feature>
<feature type="domain" description="PDZ" evidence="17">
    <location>
        <begin position="815"/>
        <end position="897"/>
    </location>
</feature>
<dbReference type="SMART" id="SM00228">
    <property type="entry name" value="PDZ"/>
    <property type="match status" value="6"/>
</dbReference>
<keyword evidence="7" id="KW-0067">ATP-binding</keyword>
<evidence type="ECO:0000256" key="11">
    <source>
        <dbReference type="ARBA" id="ARBA00070829"/>
    </source>
</evidence>
<dbReference type="FunFam" id="2.20.70.10:FF:000001">
    <property type="entry name" value="Membrane-associated guanylate kinase, WW and PDZ domain-containing protein 1"/>
    <property type="match status" value="1"/>
</dbReference>
<feature type="compositionally biased region" description="Polar residues" evidence="14">
    <location>
        <begin position="1601"/>
        <end position="1612"/>
    </location>
</feature>
<dbReference type="SUPFAM" id="SSF52540">
    <property type="entry name" value="P-loop containing nucleoside triphosphate hydrolases"/>
    <property type="match status" value="1"/>
</dbReference>
<dbReference type="PROSITE" id="PS50052">
    <property type="entry name" value="GUANYLATE_KINASE_2"/>
    <property type="match status" value="1"/>
</dbReference>
<accession>A0A3B3BUR5</accession>
<dbReference type="FunFam" id="2.30.42.10:FF:000005">
    <property type="entry name" value="Membrane associated guanylate kinase, WW and PDZ domain containing 1"/>
    <property type="match status" value="1"/>
</dbReference>
<dbReference type="InterPro" id="IPR036034">
    <property type="entry name" value="PDZ_sf"/>
</dbReference>
<feature type="region of interest" description="Disordered" evidence="14">
    <location>
        <begin position="718"/>
        <end position="792"/>
    </location>
</feature>
<dbReference type="CDD" id="cd06731">
    <property type="entry name" value="PDZ1_MAGI-1_3-like"/>
    <property type="match status" value="1"/>
</dbReference>
<keyword evidence="19" id="KW-1185">Reference proteome</keyword>
<dbReference type="InterPro" id="IPR027417">
    <property type="entry name" value="P-loop_NTPase"/>
</dbReference>
<dbReference type="Gene3D" id="2.30.42.10">
    <property type="match status" value="6"/>
</dbReference>
<dbReference type="FunFam" id="2.20.70.10:FF:000002">
    <property type="entry name" value="Membrane-associated guanylate kinase, WW and PDZ domain-containing protein 3 isoform 1"/>
    <property type="match status" value="1"/>
</dbReference>
<dbReference type="Pfam" id="PF16663">
    <property type="entry name" value="MAGI_u1"/>
    <property type="match status" value="1"/>
</dbReference>
<feature type="compositionally biased region" description="Low complexity" evidence="14">
    <location>
        <begin position="733"/>
        <end position="743"/>
    </location>
</feature>
<feature type="domain" description="PDZ" evidence="17">
    <location>
        <begin position="977"/>
        <end position="1073"/>
    </location>
</feature>
<dbReference type="Ensembl" id="ENSOMET00000002263.1">
    <property type="protein sequence ID" value="ENSOMEP00000008547.1"/>
    <property type="gene ID" value="ENSOMEG00000009890.1"/>
</dbReference>
<dbReference type="SUPFAM" id="SSF50156">
    <property type="entry name" value="PDZ domain-like"/>
    <property type="match status" value="6"/>
</dbReference>
<dbReference type="InterPro" id="IPR008145">
    <property type="entry name" value="GK/Ca_channel_bsu"/>
</dbReference>
<feature type="compositionally biased region" description="Basic residues" evidence="14">
    <location>
        <begin position="1314"/>
        <end position="1331"/>
    </location>
</feature>
<evidence type="ECO:0000256" key="2">
    <source>
        <dbReference type="ARBA" id="ARBA00004435"/>
    </source>
</evidence>
<dbReference type="Pfam" id="PF16666">
    <property type="entry name" value="MAGI_u5"/>
    <property type="match status" value="1"/>
</dbReference>
<feature type="domain" description="PDZ" evidence="17">
    <location>
        <begin position="635"/>
        <end position="713"/>
    </location>
</feature>
<feature type="compositionally biased region" description="Basic residues" evidence="14">
    <location>
        <begin position="1268"/>
        <end position="1292"/>
    </location>
</feature>
<keyword evidence="3" id="KW-0796">Tight junction</keyword>
<feature type="compositionally biased region" description="Pro residues" evidence="14">
    <location>
        <begin position="765"/>
        <end position="775"/>
    </location>
</feature>
<sequence>MSKPGVKKPHWTSRVNECAVIKDARGDLNVSLRGGAEHGEFAVIGPINESLVIYKNGRLNEGELLLEVENLSISGLPLYDVESVIRNCKGPVRLKTVRPGSKLNKDLKTYLSQRFQKSSPDHELQQTIRDNLYRHAVPCTTRAPRDQEVHGVDYNFLSVEDFLKLEKSGTLLEIGTYDGNYYGTPKPPVQPPGGKVISNSSSGGDVPLLVGLNSSLPGSQNSTPRRAKSYNDMHNAGIGFGEPQLEDDEDLPDMNSSITGDSSELDEIHQSVRPFVPRQSDLSYSGTTPSPSATTESTQQTHPHLSHPPQEDQLGPLPENWEMAYTDSGEVYFIDHNTKTTSWIDPRCLDKPQKPLEECEDDGTVTYNDVFLSELPPGWERIDDPVYGVYYVDHINRKTQYEHPVLEAKKRRQLEQQPQPQSQQPPEEWIEDSALAGAPLTSYAANHETYRDPQTGGKPFFTRNRSELKGTFINTKLKKSRRGFGFTVVGGDEPDEFLQIKSLVVDGPAALDGKMETGDVIVSVNDICVLGYTHAQVVKIFQSIPIGSMVNLELCRGYPLPFDPDDPNTSLVTSVAILDNKDPIIVNGQEVTNSYDSSASYSSQKATSDTSSQLGYSSDVVTLASSIATQPELITVHMEKGDKGFGFTIADSPGGGGQRVKQIVDYPRCRGLREGDIIVEVNKRNVQSMSHNQVVDLLSKCPKGSEVTMLVQRDELLLPQPPQSPQLSRKDSQNSSQHSVSSHRSAHTDSPVHQSLAAPLNESSAPPPPSQPLPGLPAQDSQGDGTIQRKPDPFKIWAQSRSMYESRLPDFQEQDIFLWRKDTGFGFRILGGNEPGEPIYIGHIVKYGAADEDGRLRSGDELICVDGTAVVGKSHQLVVQLMQQAAKQGHVNLTVRRKTSYAVKAEGDVPPSPASSHHSSNQAPSLTEDMGKRTLQGSQNSLNTVSSGSGSTSGIGSGGGGTGITSIAPSSALQPYDVEIRRGENEGFGFVIVSSVSRPEAGTTFAGNACVAMPHKIGRIIEGSPADRCGKLKVGDRILAVNGCSITNKSHSDIVNLIKEAGNTVTLRIIPGDESSNASLLTNADKIATITTTHTPQQQAAPEARTNTKPKQESFDYKPPQAPLPQPPFYSVDLERDNKGFGFSLRGGREYNMDLYVLRLAEDGAAVRNGKMRVGDEILEINGESTKGMKHARAIELIKNGGRRVHLVLKRGDGSVPEYANTATGLQNAAEVSTLPPNDASSELSFPPEPQQPSRSKEPTNRSEGTGKHHRSKHRHHSPTKTSKGKHKRTKSPGKSGPKLNKKKDSKENDQHHSSGHHRRRHRSPNKGHRSRSADNNLDTRHRGQRRGRSPERRHGQHSSSNHRNRSPRRSPNRSPRRSPYRSPHRSPRRSPHRHRSPYRPRYHSPNRRRYHSSDPYRNPSPYRQTRGNEKPNVDEAVLREPIHTPEPSFGFDDTILRETPALDRLNRDSTLQPLGREDRLFGESSLLAKASTMDRAYRLRDIPSRGQPNDYRDPVLPRVRTPDFDSAYQKYSTLLRGRSPALTERDGRYGSRDSTPQPRYRARSLGRDISPVRTFRRDDSEDEEDDDNFVAEQVREYYSTLKTNTTRSSKPSLPEPKKTYKENPKDLSI</sequence>
<evidence type="ECO:0000256" key="6">
    <source>
        <dbReference type="ARBA" id="ARBA00022741"/>
    </source>
</evidence>
<evidence type="ECO:0000313" key="18">
    <source>
        <dbReference type="Ensembl" id="ENSOMEP00000008547.1"/>
    </source>
</evidence>
<dbReference type="CDD" id="cd06735">
    <property type="entry name" value="PDZ5_MAGI-1_3-like"/>
    <property type="match status" value="1"/>
</dbReference>
<dbReference type="Pfam" id="PF00625">
    <property type="entry name" value="Guanylate_kin"/>
    <property type="match status" value="1"/>
</dbReference>
<name>A0A3B3BUR5_ORYME</name>
<keyword evidence="4" id="KW-0597">Phosphoprotein</keyword>
<dbReference type="FunFam" id="2.30.42.10:FF:000103">
    <property type="entry name" value="membrane-associated guanylate kinase, WW and PDZ domain-containing protein 1 isoform X2"/>
    <property type="match status" value="1"/>
</dbReference>
<comment type="subcellular location">
    <subcellularLocation>
        <location evidence="2">Cell junction</location>
        <location evidence="2">Tight junction</location>
    </subcellularLocation>
    <subcellularLocation>
        <location evidence="1">Membrane</location>
        <topology evidence="1">Peripheral membrane protein</topology>
    </subcellularLocation>
</comment>
<feature type="compositionally biased region" description="Low complexity" evidence="14">
    <location>
        <begin position="914"/>
        <end position="925"/>
    </location>
</feature>
<dbReference type="InterPro" id="IPR036020">
    <property type="entry name" value="WW_dom_sf"/>
</dbReference>
<dbReference type="SMART" id="SM00456">
    <property type="entry name" value="WW"/>
    <property type="match status" value="2"/>
</dbReference>
<keyword evidence="5" id="KW-0677">Repeat</keyword>
<feature type="compositionally biased region" description="Gly residues" evidence="14">
    <location>
        <begin position="951"/>
        <end position="963"/>
    </location>
</feature>
<dbReference type="Pfam" id="PF00595">
    <property type="entry name" value="PDZ"/>
    <property type="match status" value="5"/>
</dbReference>
<dbReference type="SUPFAM" id="SSF51045">
    <property type="entry name" value="WW domain"/>
    <property type="match status" value="2"/>
</dbReference>
<dbReference type="FunFam" id="3.30.63.10:FF:000003">
    <property type="entry name" value="Membrane-associated guanylate kinase, WW and PDZ domain-containing protein 3 isoform 1"/>
    <property type="match status" value="1"/>
</dbReference>
<dbReference type="Gene3D" id="3.30.63.10">
    <property type="entry name" value="Guanylate Kinase phosphate binding domain"/>
    <property type="match status" value="1"/>
</dbReference>
<dbReference type="FunFam" id="2.30.42.10:FF:000006">
    <property type="entry name" value="Membrane associated guanylate kinase, WW and PDZ domain containing 1"/>
    <property type="match status" value="1"/>
</dbReference>
<evidence type="ECO:0000256" key="7">
    <source>
        <dbReference type="ARBA" id="ARBA00022840"/>
    </source>
</evidence>
<reference evidence="18" key="1">
    <citation type="submission" date="2025-08" db="UniProtKB">
        <authorList>
            <consortium name="Ensembl"/>
        </authorList>
    </citation>
    <scope>IDENTIFICATION</scope>
</reference>
<protein>
    <recommendedName>
        <fullName evidence="11">Membrane-associated guanylate kinase, WW and PDZ domain-containing protein 1</fullName>
    </recommendedName>
    <alternativeName>
        <fullName evidence="12">BAI1-associated protein 1</fullName>
    </alternativeName>
    <alternativeName>
        <fullName evidence="13">Membrane-associated guanylate kinase inverted 1</fullName>
    </alternativeName>
</protein>
<dbReference type="PROSITE" id="PS00856">
    <property type="entry name" value="GUANYLATE_KINASE_1"/>
    <property type="match status" value="1"/>
</dbReference>
<feature type="domain" description="WW" evidence="15">
    <location>
        <begin position="315"/>
        <end position="348"/>
    </location>
</feature>
<feature type="compositionally biased region" description="Polar residues" evidence="14">
    <location>
        <begin position="1233"/>
        <end position="1244"/>
    </location>
</feature>
<feature type="domain" description="PDZ" evidence="17">
    <location>
        <begin position="17"/>
        <end position="100"/>
    </location>
</feature>
<dbReference type="GO" id="GO:0007165">
    <property type="term" value="P:signal transduction"/>
    <property type="evidence" value="ECO:0007669"/>
    <property type="project" value="TreeGrafter"/>
</dbReference>
<dbReference type="GeneTree" id="ENSGT00940000155820"/>
<evidence type="ECO:0000259" key="16">
    <source>
        <dbReference type="PROSITE" id="PS50052"/>
    </source>
</evidence>
<feature type="region of interest" description="Disordered" evidence="14">
    <location>
        <begin position="1093"/>
        <end position="1124"/>
    </location>
</feature>
<dbReference type="InterPro" id="IPR008144">
    <property type="entry name" value="Guanylate_kin-like_dom"/>
</dbReference>
<evidence type="ECO:0000256" key="8">
    <source>
        <dbReference type="ARBA" id="ARBA00022949"/>
    </source>
</evidence>
<feature type="compositionally biased region" description="Acidic residues" evidence="14">
    <location>
        <begin position="1581"/>
        <end position="1590"/>
    </location>
</feature>
<evidence type="ECO:0000256" key="10">
    <source>
        <dbReference type="ARBA" id="ARBA00058771"/>
    </source>
</evidence>
<feature type="compositionally biased region" description="Basic and acidic residues" evidence="14">
    <location>
        <begin position="1303"/>
        <end position="1313"/>
    </location>
</feature>
<feature type="region of interest" description="Disordered" evidence="14">
    <location>
        <begin position="905"/>
        <end position="968"/>
    </location>
</feature>
<feature type="compositionally biased region" description="Basic and acidic residues" evidence="14">
    <location>
        <begin position="1511"/>
        <end position="1524"/>
    </location>
</feature>
<dbReference type="FunFam" id="2.30.42.10:FF:000012">
    <property type="entry name" value="Membrane associated guanylate kinase, WW and PDZ domain containing 1"/>
    <property type="match status" value="1"/>
</dbReference>
<dbReference type="InterPro" id="IPR001478">
    <property type="entry name" value="PDZ"/>
</dbReference>
<dbReference type="InterPro" id="IPR020590">
    <property type="entry name" value="Guanylate_kinase_CS"/>
</dbReference>
<evidence type="ECO:0000256" key="13">
    <source>
        <dbReference type="ARBA" id="ARBA00079517"/>
    </source>
</evidence>
<dbReference type="Proteomes" id="UP000261560">
    <property type="component" value="Unplaced"/>
</dbReference>
<feature type="domain" description="Guanylate kinase-like" evidence="16">
    <location>
        <begin position="91"/>
        <end position="190"/>
    </location>
</feature>
<dbReference type="GO" id="GO:0005923">
    <property type="term" value="C:bicellular tight junction"/>
    <property type="evidence" value="ECO:0007669"/>
    <property type="project" value="UniProtKB-SubCell"/>
</dbReference>
<dbReference type="CDD" id="cd06734">
    <property type="entry name" value="PDZ4_MAGI-1_3-like"/>
    <property type="match status" value="1"/>
</dbReference>
<dbReference type="CDD" id="cd00201">
    <property type="entry name" value="WW"/>
    <property type="match status" value="2"/>
</dbReference>
<dbReference type="Pfam" id="PF00397">
    <property type="entry name" value="WW"/>
    <property type="match status" value="2"/>
</dbReference>
<evidence type="ECO:0000256" key="4">
    <source>
        <dbReference type="ARBA" id="ARBA00022553"/>
    </source>
</evidence>
<feature type="domain" description="WW" evidence="15">
    <location>
        <begin position="373"/>
        <end position="406"/>
    </location>
</feature>
<feature type="region of interest" description="Disordered" evidence="14">
    <location>
        <begin position="1233"/>
        <end position="1454"/>
    </location>
</feature>
<dbReference type="GO" id="GO:0005737">
    <property type="term" value="C:cytoplasm"/>
    <property type="evidence" value="ECO:0007669"/>
    <property type="project" value="UniProtKB-ARBA"/>
</dbReference>
<feature type="domain" description="PDZ" evidence="17">
    <location>
        <begin position="1131"/>
        <end position="1213"/>
    </location>
</feature>
<dbReference type="SMART" id="SM00072">
    <property type="entry name" value="GuKc"/>
    <property type="match status" value="1"/>
</dbReference>
<dbReference type="PROSITE" id="PS50106">
    <property type="entry name" value="PDZ"/>
    <property type="match status" value="6"/>
</dbReference>
<feature type="region of interest" description="Disordered" evidence="14">
    <location>
        <begin position="214"/>
        <end position="318"/>
    </location>
</feature>
<dbReference type="CDD" id="cd06730">
    <property type="entry name" value="PDZ0_MAGI-1_3-like"/>
    <property type="match status" value="1"/>
</dbReference>
<organism evidence="18 19">
    <name type="scientific">Oryzias melastigma</name>
    <name type="common">Marine medaka</name>
    <dbReference type="NCBI Taxonomy" id="30732"/>
    <lineage>
        <taxon>Eukaryota</taxon>
        <taxon>Metazoa</taxon>
        <taxon>Chordata</taxon>
        <taxon>Craniata</taxon>
        <taxon>Vertebrata</taxon>
        <taxon>Euteleostomi</taxon>
        <taxon>Actinopterygii</taxon>
        <taxon>Neopterygii</taxon>
        <taxon>Teleostei</taxon>
        <taxon>Neoteleostei</taxon>
        <taxon>Acanthomorphata</taxon>
        <taxon>Ovalentaria</taxon>
        <taxon>Atherinomorphae</taxon>
        <taxon>Beloniformes</taxon>
        <taxon>Adrianichthyidae</taxon>
        <taxon>Oryziinae</taxon>
        <taxon>Oryzias</taxon>
    </lineage>
</organism>
<feature type="domain" description="PDZ" evidence="17">
    <location>
        <begin position="474"/>
        <end position="543"/>
    </location>
</feature>
<dbReference type="PANTHER" id="PTHR10316">
    <property type="entry name" value="MEMBRANE ASSOCIATED GUANYLATE KINASE-RELATED"/>
    <property type="match status" value="1"/>
</dbReference>
<dbReference type="PROSITE" id="PS01159">
    <property type="entry name" value="WW_DOMAIN_1"/>
    <property type="match status" value="2"/>
</dbReference>
<reference evidence="18" key="2">
    <citation type="submission" date="2025-09" db="UniProtKB">
        <authorList>
            <consortium name="Ensembl"/>
        </authorList>
    </citation>
    <scope>IDENTIFICATION</scope>
</reference>
<feature type="compositionally biased region" description="Low complexity" evidence="14">
    <location>
        <begin position="283"/>
        <end position="301"/>
    </location>
</feature>
<dbReference type="PROSITE" id="PS50020">
    <property type="entry name" value="WW_DOMAIN_2"/>
    <property type="match status" value="2"/>
</dbReference>
<dbReference type="FunFam" id="2.30.42.10:FF:000015">
    <property type="entry name" value="Membrane associated guanylate kinase, WW and PDZ domain containing 1"/>
    <property type="match status" value="1"/>
</dbReference>
<feature type="compositionally biased region" description="Polar residues" evidence="14">
    <location>
        <begin position="935"/>
        <end position="945"/>
    </location>
</feature>
<feature type="compositionally biased region" description="Basic and acidic residues" evidence="14">
    <location>
        <begin position="1427"/>
        <end position="1444"/>
    </location>
</feature>
<proteinExistence type="predicted"/>
<comment type="function">
    <text evidence="10">Plays a role in coupling actin fibers to cell junctions in endothelial cells, via its interaction with AMOTL2 and CDH5. May regulate acid-induced ASIC3 currents by modulating its expression at the cell surface.</text>
</comment>
<evidence type="ECO:0000256" key="1">
    <source>
        <dbReference type="ARBA" id="ARBA00004170"/>
    </source>
</evidence>
<dbReference type="GO" id="GO:0005524">
    <property type="term" value="F:ATP binding"/>
    <property type="evidence" value="ECO:0007669"/>
    <property type="project" value="UniProtKB-KW"/>
</dbReference>
<dbReference type="GO" id="GO:0016020">
    <property type="term" value="C:membrane"/>
    <property type="evidence" value="ECO:0007669"/>
    <property type="project" value="UniProtKB-SubCell"/>
</dbReference>
<evidence type="ECO:0000259" key="15">
    <source>
        <dbReference type="PROSITE" id="PS50020"/>
    </source>
</evidence>
<dbReference type="CDD" id="cd06732">
    <property type="entry name" value="PDZ2_MAGI-1_3-like"/>
    <property type="match status" value="1"/>
</dbReference>
<evidence type="ECO:0000256" key="3">
    <source>
        <dbReference type="ARBA" id="ARBA00022427"/>
    </source>
</evidence>
<keyword evidence="9" id="KW-0472">Membrane</keyword>
<keyword evidence="6" id="KW-0547">Nucleotide-binding</keyword>
<evidence type="ECO:0000256" key="12">
    <source>
        <dbReference type="ARBA" id="ARBA00078448"/>
    </source>
</evidence>
<dbReference type="GO" id="GO:0005634">
    <property type="term" value="C:nucleus"/>
    <property type="evidence" value="ECO:0007669"/>
    <property type="project" value="UniProtKB-ARBA"/>
</dbReference>
<evidence type="ECO:0000256" key="14">
    <source>
        <dbReference type="SAM" id="MobiDB-lite"/>
    </source>
</evidence>
<feature type="compositionally biased region" description="Basic and acidic residues" evidence="14">
    <location>
        <begin position="1255"/>
        <end position="1267"/>
    </location>
</feature>
<evidence type="ECO:0000313" key="19">
    <source>
        <dbReference type="Proteomes" id="UP000261560"/>
    </source>
</evidence>
<dbReference type="Gene3D" id="2.20.70.10">
    <property type="match status" value="2"/>
</dbReference>
<dbReference type="FunFam" id="2.30.42.10:FF:000042">
    <property type="entry name" value="Membrane-associated guanylate kinase, WW and PDZ domain-containing protein 3 isoform 1"/>
    <property type="match status" value="1"/>
</dbReference>
<dbReference type="InterPro" id="IPR001202">
    <property type="entry name" value="WW_dom"/>
</dbReference>
<dbReference type="PANTHER" id="PTHR10316:SF12">
    <property type="entry name" value="MEMBRANE-ASSOCIATED GUANYLATE KINASE, WW AND PDZ DOMAIN-CONTAINING PROTEIN 1"/>
    <property type="match status" value="1"/>
</dbReference>
<feature type="region of interest" description="Disordered" evidence="14">
    <location>
        <begin position="444"/>
        <end position="463"/>
    </location>
</feature>